<dbReference type="Gene3D" id="3.30.2220.20">
    <property type="entry name" value="Phage tail assembly chaperone gp13-like"/>
    <property type="match status" value="1"/>
</dbReference>
<dbReference type="RefSeq" id="WP_251419295.1">
    <property type="nucleotide sequence ID" value="NZ_JAMQGM010000064.1"/>
</dbReference>
<evidence type="ECO:0000313" key="2">
    <source>
        <dbReference type="Proteomes" id="UP001167160"/>
    </source>
</evidence>
<dbReference type="EMBL" id="JAMQGM010000064">
    <property type="protein sequence ID" value="MCM2580443.1"/>
    <property type="molecule type" value="Genomic_DNA"/>
</dbReference>
<evidence type="ECO:0000313" key="1">
    <source>
        <dbReference type="EMBL" id="MCM2580443.1"/>
    </source>
</evidence>
<dbReference type="Proteomes" id="UP001167160">
    <property type="component" value="Unassembled WGS sequence"/>
</dbReference>
<accession>A0ABT0XES2</accession>
<sequence>MTTYLSAEQILDAVDLPTEDVPVPEWNGVVRVQGMSGAELDKFQARFIDDKGSASQSRGLEMFRARIVAACVVDADGKRLFRSEAEIKRLGDKSANALTRVVDAARRLSGMTEDDQNELTGN</sequence>
<dbReference type="InterPro" id="IPR038556">
    <property type="entry name" value="TAC_Gp13-like_sf"/>
</dbReference>
<keyword evidence="2" id="KW-1185">Reference proteome</keyword>
<name>A0ABT0XES2_9ACTN</name>
<organism evidence="1 2">
    <name type="scientific">Streptomyces meridianus</name>
    <dbReference type="NCBI Taxonomy" id="2938945"/>
    <lineage>
        <taxon>Bacteria</taxon>
        <taxon>Bacillati</taxon>
        <taxon>Actinomycetota</taxon>
        <taxon>Actinomycetes</taxon>
        <taxon>Kitasatosporales</taxon>
        <taxon>Streptomycetaceae</taxon>
        <taxon>Streptomyces</taxon>
    </lineage>
</organism>
<evidence type="ECO:0008006" key="3">
    <source>
        <dbReference type="Google" id="ProtNLM"/>
    </source>
</evidence>
<protein>
    <recommendedName>
        <fullName evidence="3">Tail assembly chaperone</fullName>
    </recommendedName>
</protein>
<comment type="caution">
    <text evidence="1">The sequence shown here is derived from an EMBL/GenBank/DDBJ whole genome shotgun (WGS) entry which is preliminary data.</text>
</comment>
<reference evidence="1" key="1">
    <citation type="journal article" date="2023" name="Int. J. Syst. Evol. Microbiol.">
        <title>Streptomyces meridianus sp. nov. isolated from brackish water of the Tagus estuary in Alcochete, Portugal.</title>
        <authorList>
            <person name="Santos J.D.N."/>
            <person name="Klimek D."/>
            <person name="Calusinska M."/>
            <person name="Lobo Da Cunha A."/>
            <person name="Catita J."/>
            <person name="Goncalves H."/>
            <person name="Gonzalez I."/>
            <person name="Reyes F."/>
            <person name="Lage O.M."/>
        </authorList>
    </citation>
    <scope>NUCLEOTIDE SEQUENCE</scope>
    <source>
        <strain evidence="1">MTZ3.1</strain>
    </source>
</reference>
<proteinExistence type="predicted"/>
<gene>
    <name evidence="1" type="ORF">M1E25_24425</name>
</gene>